<evidence type="ECO:0000313" key="10">
    <source>
        <dbReference type="Proteomes" id="UP000092444"/>
    </source>
</evidence>
<dbReference type="PIRSF" id="PIRSF000077">
    <property type="entry name" value="Thioredoxin"/>
    <property type="match status" value="1"/>
</dbReference>
<evidence type="ECO:0000256" key="4">
    <source>
        <dbReference type="ARBA" id="ARBA00023284"/>
    </source>
</evidence>
<dbReference type="CDD" id="cd02947">
    <property type="entry name" value="TRX_family"/>
    <property type="match status" value="1"/>
</dbReference>
<dbReference type="Gene3D" id="3.40.30.10">
    <property type="entry name" value="Glutaredoxin"/>
    <property type="match status" value="1"/>
</dbReference>
<evidence type="ECO:0000256" key="3">
    <source>
        <dbReference type="ARBA" id="ARBA00023157"/>
    </source>
</evidence>
<dbReference type="PANTHER" id="PTHR45663:SF11">
    <property type="entry name" value="GEO12009P1"/>
    <property type="match status" value="1"/>
</dbReference>
<dbReference type="EnsemblMetazoa" id="GMOY001537-RA">
    <property type="protein sequence ID" value="GMOY001537-PA"/>
    <property type="gene ID" value="GMOY001537"/>
</dbReference>
<feature type="site" description="Deprotonates C-terminal active site Cys" evidence="6">
    <location>
        <position position="39"/>
    </location>
</feature>
<comment type="similarity">
    <text evidence="5">Belongs to the thioredoxin family.</text>
</comment>
<sequence>MVWQEVKAMWEDYKMTAININKNNFQNEVMNSDKPVLLDFWAPWCAPCRMVVPIIEEIAGERPDIRVGKINVDEQPELASEFSIMSIPTLVVMKNGKIVQQVSGARPKNAILEML</sequence>
<evidence type="ECO:0000256" key="6">
    <source>
        <dbReference type="PIRSR" id="PIRSR000077-1"/>
    </source>
</evidence>
<evidence type="ECO:0000259" key="8">
    <source>
        <dbReference type="PROSITE" id="PS51352"/>
    </source>
</evidence>
<organism evidence="9 10">
    <name type="scientific">Glossina morsitans morsitans</name>
    <name type="common">Savannah tsetse fly</name>
    <dbReference type="NCBI Taxonomy" id="37546"/>
    <lineage>
        <taxon>Eukaryota</taxon>
        <taxon>Metazoa</taxon>
        <taxon>Ecdysozoa</taxon>
        <taxon>Arthropoda</taxon>
        <taxon>Hexapoda</taxon>
        <taxon>Insecta</taxon>
        <taxon>Pterygota</taxon>
        <taxon>Neoptera</taxon>
        <taxon>Endopterygota</taxon>
        <taxon>Diptera</taxon>
        <taxon>Brachycera</taxon>
        <taxon>Muscomorpha</taxon>
        <taxon>Hippoboscoidea</taxon>
        <taxon>Glossinidae</taxon>
        <taxon>Glossina</taxon>
    </lineage>
</organism>
<dbReference type="InterPro" id="IPR017937">
    <property type="entry name" value="Thioredoxin_CS"/>
</dbReference>
<dbReference type="AlphaFoldDB" id="A0A1B0FD75"/>
<proteinExistence type="inferred from homology"/>
<dbReference type="PROSITE" id="PS00194">
    <property type="entry name" value="THIOREDOXIN_1"/>
    <property type="match status" value="1"/>
</dbReference>
<keyword evidence="3 7" id="KW-1015">Disulfide bond</keyword>
<keyword evidence="4 7" id="KW-0676">Redox-active center</keyword>
<dbReference type="InterPro" id="IPR013766">
    <property type="entry name" value="Thioredoxin_domain"/>
</dbReference>
<dbReference type="PRINTS" id="PR00421">
    <property type="entry name" value="THIOREDOXIN"/>
</dbReference>
<feature type="active site" description="Nucleophile" evidence="6">
    <location>
        <position position="48"/>
    </location>
</feature>
<protein>
    <recommendedName>
        <fullName evidence="5">Thioredoxin</fullName>
    </recommendedName>
</protein>
<evidence type="ECO:0000256" key="1">
    <source>
        <dbReference type="ARBA" id="ARBA00022448"/>
    </source>
</evidence>
<keyword evidence="1" id="KW-0813">Transport</keyword>
<evidence type="ECO:0000313" key="9">
    <source>
        <dbReference type="EnsemblMetazoa" id="GMOY001537-PA"/>
    </source>
</evidence>
<name>A0A1B0FD75_GLOMM</name>
<dbReference type="Proteomes" id="UP000092444">
    <property type="component" value="Unassembled WGS sequence"/>
</dbReference>
<dbReference type="GO" id="GO:0005829">
    <property type="term" value="C:cytosol"/>
    <property type="evidence" value="ECO:0007669"/>
    <property type="project" value="TreeGrafter"/>
</dbReference>
<dbReference type="FunFam" id="3.40.30.10:FF:000001">
    <property type="entry name" value="Thioredoxin"/>
    <property type="match status" value="1"/>
</dbReference>
<reference evidence="9" key="1">
    <citation type="submission" date="2020-05" db="UniProtKB">
        <authorList>
            <consortium name="EnsemblMetazoa"/>
        </authorList>
    </citation>
    <scope>IDENTIFICATION</scope>
    <source>
        <strain evidence="9">Yale</strain>
    </source>
</reference>
<dbReference type="GO" id="GO:0015035">
    <property type="term" value="F:protein-disulfide reductase activity"/>
    <property type="evidence" value="ECO:0007669"/>
    <property type="project" value="InterPro"/>
</dbReference>
<evidence type="ECO:0000256" key="5">
    <source>
        <dbReference type="PIRNR" id="PIRNR000077"/>
    </source>
</evidence>
<feature type="active site" description="Nucleophile" evidence="6">
    <location>
        <position position="45"/>
    </location>
</feature>
<accession>A0A1B0FD75</accession>
<dbReference type="NCBIfam" id="TIGR01068">
    <property type="entry name" value="thioredoxin"/>
    <property type="match status" value="1"/>
</dbReference>
<dbReference type="Pfam" id="PF00085">
    <property type="entry name" value="Thioredoxin"/>
    <property type="match status" value="1"/>
</dbReference>
<evidence type="ECO:0000256" key="7">
    <source>
        <dbReference type="PIRSR" id="PIRSR000077-4"/>
    </source>
</evidence>
<feature type="site" description="Contributes to redox potential value" evidence="6">
    <location>
        <position position="46"/>
    </location>
</feature>
<dbReference type="PhylomeDB" id="A0A1B0FD75"/>
<dbReference type="InterPro" id="IPR005746">
    <property type="entry name" value="Thioredoxin"/>
</dbReference>
<dbReference type="PROSITE" id="PS51352">
    <property type="entry name" value="THIOREDOXIN_2"/>
    <property type="match status" value="1"/>
</dbReference>
<dbReference type="VEuPathDB" id="VectorBase:GMOY001537"/>
<feature type="domain" description="Thioredoxin" evidence="8">
    <location>
        <begin position="4"/>
        <end position="115"/>
    </location>
</feature>
<keyword evidence="2" id="KW-0249">Electron transport</keyword>
<dbReference type="SUPFAM" id="SSF52833">
    <property type="entry name" value="Thioredoxin-like"/>
    <property type="match status" value="1"/>
</dbReference>
<dbReference type="PANTHER" id="PTHR45663">
    <property type="entry name" value="GEO12009P1"/>
    <property type="match status" value="1"/>
</dbReference>
<dbReference type="GO" id="GO:0045454">
    <property type="term" value="P:cell redox homeostasis"/>
    <property type="evidence" value="ECO:0007669"/>
    <property type="project" value="TreeGrafter"/>
</dbReference>
<dbReference type="EMBL" id="CCAG010001793">
    <property type="status" value="NOT_ANNOTATED_CDS"/>
    <property type="molecule type" value="Genomic_DNA"/>
</dbReference>
<dbReference type="STRING" id="37546.A0A1B0FD75"/>
<keyword evidence="10" id="KW-1185">Reference proteome</keyword>
<feature type="site" description="Contributes to redox potential value" evidence="6">
    <location>
        <position position="47"/>
    </location>
</feature>
<dbReference type="InterPro" id="IPR036249">
    <property type="entry name" value="Thioredoxin-like_sf"/>
</dbReference>
<evidence type="ECO:0000256" key="2">
    <source>
        <dbReference type="ARBA" id="ARBA00022982"/>
    </source>
</evidence>
<feature type="disulfide bond" description="Redox-active" evidence="7">
    <location>
        <begin position="45"/>
        <end position="48"/>
    </location>
</feature>